<name>A0ABV5M3D9_9ACTN</name>
<sequence>MDPTPPLTPELAKRMGREADATFATWPEFEQLVALLAATGDDYKLLRMLHVLRPTGRPDDAEGVAAGTVSHGLRTMQRPQDDRAPFDAPAPAAPDPSAADVLHRAGFQPPTWTGLRAGVLAAGRDELERLRAALRGGLPSAAADEVLELIAARLDELDSPEGSRMLHGCAALGVEIQDLGSLAVELLPPDRMEPLLPGPIRAVPTLCCGDNDWWKCVSDSRNLELVLRHTGLRVELLGVFGEILPVYTALLKAPAGQYRIGDRIVVLRDADRRQAKPALSGCAQLQLNVEMPLDLICGFIGDLDLDGPWFKQYFGINEAFWTFERTKHEMRMCQEVVGRIDTLTADSFTKIIRPKYLTDAGVLRTVKGYLALLAMCGVHISRFPTEHPVKDMPLLCKANLGALAAQLSSAELIWSSPGAATAMLGIIRDALPSDKATFDREAATKAVKLCLADRVHPLSGVAYAPPSLCTAASRRWPDPACPRFQVVLELRRMPNLPYDKWLPATLAAFDYFVVDTARRFI</sequence>
<comment type="caution">
    <text evidence="2">The sequence shown here is derived from an EMBL/GenBank/DDBJ whole genome shotgun (WGS) entry which is preliminary data.</text>
</comment>
<keyword evidence="3" id="KW-1185">Reference proteome</keyword>
<feature type="compositionally biased region" description="Low complexity" evidence="1">
    <location>
        <begin position="86"/>
        <end position="98"/>
    </location>
</feature>
<gene>
    <name evidence="2" type="ORF">ACFFTR_09685</name>
</gene>
<evidence type="ECO:0000313" key="2">
    <source>
        <dbReference type="EMBL" id="MFB9443354.1"/>
    </source>
</evidence>
<protein>
    <submittedName>
        <fullName evidence="2">Uncharacterized protein</fullName>
    </submittedName>
</protein>
<reference evidence="2 3" key="1">
    <citation type="submission" date="2024-09" db="EMBL/GenBank/DDBJ databases">
        <authorList>
            <person name="Sun Q."/>
            <person name="Mori K."/>
        </authorList>
    </citation>
    <scope>NUCLEOTIDE SEQUENCE [LARGE SCALE GENOMIC DNA]</scope>
    <source>
        <strain evidence="2 3">JCM 3307</strain>
    </source>
</reference>
<evidence type="ECO:0000256" key="1">
    <source>
        <dbReference type="SAM" id="MobiDB-lite"/>
    </source>
</evidence>
<proteinExistence type="predicted"/>
<evidence type="ECO:0000313" key="3">
    <source>
        <dbReference type="Proteomes" id="UP001589608"/>
    </source>
</evidence>
<feature type="region of interest" description="Disordered" evidence="1">
    <location>
        <begin position="78"/>
        <end position="98"/>
    </location>
</feature>
<dbReference type="RefSeq" id="WP_223103545.1">
    <property type="nucleotide sequence ID" value="NZ_CP061913.1"/>
</dbReference>
<dbReference type="EMBL" id="JBHMCA010000020">
    <property type="protein sequence ID" value="MFB9443354.1"/>
    <property type="molecule type" value="Genomic_DNA"/>
</dbReference>
<accession>A0ABV5M3D9</accession>
<dbReference type="Proteomes" id="UP001589608">
    <property type="component" value="Unassembled WGS sequence"/>
</dbReference>
<organism evidence="2 3">
    <name type="scientific">Dactylosporangium vinaceum</name>
    <dbReference type="NCBI Taxonomy" id="53362"/>
    <lineage>
        <taxon>Bacteria</taxon>
        <taxon>Bacillati</taxon>
        <taxon>Actinomycetota</taxon>
        <taxon>Actinomycetes</taxon>
        <taxon>Micromonosporales</taxon>
        <taxon>Micromonosporaceae</taxon>
        <taxon>Dactylosporangium</taxon>
    </lineage>
</organism>